<evidence type="ECO:0000256" key="1">
    <source>
        <dbReference type="ARBA" id="ARBA00004429"/>
    </source>
</evidence>
<keyword evidence="6 8" id="KW-1133">Transmembrane helix</keyword>
<keyword evidence="4" id="KW-0997">Cell inner membrane</keyword>
<evidence type="ECO:0000313" key="9">
    <source>
        <dbReference type="EMBL" id="WDU90836.1"/>
    </source>
</evidence>
<dbReference type="RefSeq" id="WP_041692557.1">
    <property type="nucleotide sequence ID" value="NC_013508.1"/>
</dbReference>
<keyword evidence="7 8" id="KW-0472">Membrane</keyword>
<feature type="transmembrane region" description="Helical" evidence="8">
    <location>
        <begin position="645"/>
        <end position="670"/>
    </location>
</feature>
<evidence type="ECO:0000256" key="8">
    <source>
        <dbReference type="SAM" id="Phobius"/>
    </source>
</evidence>
<dbReference type="EMBL" id="CP118390">
    <property type="protein sequence ID" value="WDU90836.1"/>
    <property type="molecule type" value="Genomic_DNA"/>
</dbReference>
<feature type="transmembrane region" description="Helical" evidence="8">
    <location>
        <begin position="202"/>
        <end position="219"/>
    </location>
</feature>
<keyword evidence="3" id="KW-1003">Cell membrane</keyword>
<feature type="transmembrane region" description="Helical" evidence="8">
    <location>
        <begin position="6"/>
        <end position="25"/>
    </location>
</feature>
<evidence type="ECO:0000313" key="10">
    <source>
        <dbReference type="Proteomes" id="UP001223683"/>
    </source>
</evidence>
<evidence type="ECO:0000256" key="6">
    <source>
        <dbReference type="ARBA" id="ARBA00022989"/>
    </source>
</evidence>
<dbReference type="GeneID" id="72530040"/>
<comment type="subcellular location">
    <subcellularLocation>
        <location evidence="1">Cell inner membrane</location>
        <topology evidence="1">Multi-pass membrane protein</topology>
    </subcellularLocation>
</comment>
<evidence type="ECO:0000256" key="2">
    <source>
        <dbReference type="ARBA" id="ARBA00009494"/>
    </source>
</evidence>
<evidence type="ECO:0000256" key="3">
    <source>
        <dbReference type="ARBA" id="ARBA00022475"/>
    </source>
</evidence>
<evidence type="ECO:0000256" key="7">
    <source>
        <dbReference type="ARBA" id="ARBA00023136"/>
    </source>
</evidence>
<dbReference type="InterPro" id="IPR010771">
    <property type="entry name" value="IgaA"/>
</dbReference>
<proteinExistence type="inferred from homology"/>
<gene>
    <name evidence="9" type="ORF">PWJ79_15725</name>
</gene>
<feature type="transmembrane region" description="Helical" evidence="8">
    <location>
        <begin position="225"/>
        <end position="242"/>
    </location>
</feature>
<dbReference type="Proteomes" id="UP001223683">
    <property type="component" value="Chromosome"/>
</dbReference>
<evidence type="ECO:0000256" key="5">
    <source>
        <dbReference type="ARBA" id="ARBA00022692"/>
    </source>
</evidence>
<dbReference type="AlphaFoldDB" id="A0AAQ3C1K8"/>
<protein>
    <submittedName>
        <fullName evidence="9">IgaA/UmoB family intracellular growth attenuator</fullName>
    </submittedName>
</protein>
<comment type="similarity">
    <text evidence="2">Belongs to the IgaA family.</text>
</comment>
<dbReference type="GO" id="GO:0005886">
    <property type="term" value="C:plasma membrane"/>
    <property type="evidence" value="ECO:0007669"/>
    <property type="project" value="UniProtKB-SubCell"/>
</dbReference>
<dbReference type="Pfam" id="PF07095">
    <property type="entry name" value="IgaA"/>
    <property type="match status" value="1"/>
</dbReference>
<keyword evidence="5 8" id="KW-0812">Transmembrane</keyword>
<reference evidence="9" key="1">
    <citation type="submission" date="2022-10" db="EMBL/GenBank/DDBJ databases">
        <title>Complete genome of Ep21-8.</title>
        <authorList>
            <person name="Kang Y.-R."/>
            <person name="Kim D.-H."/>
        </authorList>
    </citation>
    <scope>NUCLEOTIDE SEQUENCE</scope>
    <source>
        <strain evidence="9">Ep21-8</strain>
    </source>
</reference>
<sequence>MNVSIAALLYLIPTAVIIGYIYWYTTKRASRLSASFPFVKTKQRKLNPEERQAIAAYLRGLDTATESADPALTLLHQRLMPQGDRVYSVTHAITRYALAGDTPSQHRYFLDNQEIHLPAFWEKYIADENSLDLIKTATLPLVIAINGHTLAESLHSQQLPTPTLGGTASIRRSEGDQVDLCGVRRETLAEYQLHQRSGARRAVPTALALILLSVALIVPPTLMPWLLALAAPLLGWGLWCLYRKPSARQRKEIHLLRGTPKRWGLFGESCGEQLSNVSVGTLDLLYPPHWQPYIHPDIGHPTDIEIYQNHQVVRQGRFLSLRDEATQFPLQPWGRSALLGAAALIALLLLLTTQSLSIPLKISTAWLHGAQTLSATSVKQLTEMPLQVGDILDLRGSGMCHVPAFYQEGERYPFMPFDCSTIYWGTASPMAEPSSDTIDNAAALQSTVTRQLTAGDSDSKVSPALASAIQKSGMILLDDFAGIVLKTEALCAQKNECTRLKNSLVNLGNSKSWPALLKKAHGGGLEGVNVLMRPASARQLTNIVNSAVSSFYYRETHKAAQLLAVTPPGGFLISSDEGHQWVAHPQPNVSLYDYSPVDQWRELENLSRLLLNTPFRAHGVITEISTDANGTRHIMLHSQPDGLTLWRYLLMTPLLLALCVTLAVNATLFVRRLRGALARIPAIQRYYEQCINHKIMPFDLPPRP</sequence>
<feature type="transmembrane region" description="Helical" evidence="8">
    <location>
        <begin position="337"/>
        <end position="356"/>
    </location>
</feature>
<name>A0AAQ3C1K8_EDWPI</name>
<organism evidence="9 10">
    <name type="scientific">Edwardsiella piscicida</name>
    <dbReference type="NCBI Taxonomy" id="1263550"/>
    <lineage>
        <taxon>Bacteria</taxon>
        <taxon>Pseudomonadati</taxon>
        <taxon>Pseudomonadota</taxon>
        <taxon>Gammaproteobacteria</taxon>
        <taxon>Enterobacterales</taxon>
        <taxon>Hafniaceae</taxon>
        <taxon>Edwardsiella</taxon>
    </lineage>
</organism>
<evidence type="ECO:0000256" key="4">
    <source>
        <dbReference type="ARBA" id="ARBA00022519"/>
    </source>
</evidence>
<accession>A0AAQ3C1K8</accession>